<dbReference type="PANTHER" id="PTHR43433:SF5">
    <property type="entry name" value="AB HYDROLASE-1 DOMAIN-CONTAINING PROTEIN"/>
    <property type="match status" value="1"/>
</dbReference>
<gene>
    <name evidence="2" type="ORF">SAPIO_CDS7636</name>
</gene>
<feature type="domain" description="AB hydrolase-1" evidence="1">
    <location>
        <begin position="62"/>
        <end position="185"/>
    </location>
</feature>
<dbReference type="InterPro" id="IPR050471">
    <property type="entry name" value="AB_hydrolase"/>
</dbReference>
<dbReference type="OrthoDB" id="19657at2759"/>
<organism evidence="2 3">
    <name type="scientific">Pseudallescheria apiosperma</name>
    <name type="common">Scedosporium apiospermum</name>
    <dbReference type="NCBI Taxonomy" id="563466"/>
    <lineage>
        <taxon>Eukaryota</taxon>
        <taxon>Fungi</taxon>
        <taxon>Dikarya</taxon>
        <taxon>Ascomycota</taxon>
        <taxon>Pezizomycotina</taxon>
        <taxon>Sordariomycetes</taxon>
        <taxon>Hypocreomycetidae</taxon>
        <taxon>Microascales</taxon>
        <taxon>Microascaceae</taxon>
        <taxon>Scedosporium</taxon>
    </lineage>
</organism>
<dbReference type="KEGG" id="sapo:SAPIO_CDS7636"/>
<dbReference type="Gene3D" id="3.40.50.1820">
    <property type="entry name" value="alpha/beta hydrolase"/>
    <property type="match status" value="1"/>
</dbReference>
<dbReference type="EMBL" id="JOWA01000110">
    <property type="protein sequence ID" value="KEZ41482.1"/>
    <property type="molecule type" value="Genomic_DNA"/>
</dbReference>
<dbReference type="VEuPathDB" id="FungiDB:SAPIO_CDS7636"/>
<dbReference type="Proteomes" id="UP000028545">
    <property type="component" value="Unassembled WGS sequence"/>
</dbReference>
<name>A0A084G2C0_PSEDA</name>
<reference evidence="2 3" key="1">
    <citation type="journal article" date="2014" name="Genome Announc.">
        <title>Draft genome sequence of the pathogenic fungus Scedosporium apiospermum.</title>
        <authorList>
            <person name="Vandeputte P."/>
            <person name="Ghamrawi S."/>
            <person name="Rechenmann M."/>
            <person name="Iltis A."/>
            <person name="Giraud S."/>
            <person name="Fleury M."/>
            <person name="Thornton C."/>
            <person name="Delhaes L."/>
            <person name="Meyer W."/>
            <person name="Papon N."/>
            <person name="Bouchara J.P."/>
        </authorList>
    </citation>
    <scope>NUCLEOTIDE SEQUENCE [LARGE SCALE GENOMIC DNA]</scope>
    <source>
        <strain evidence="2 3">IHEM 14462</strain>
    </source>
</reference>
<dbReference type="InterPro" id="IPR029058">
    <property type="entry name" value="AB_hydrolase_fold"/>
</dbReference>
<dbReference type="Pfam" id="PF00561">
    <property type="entry name" value="Abhydrolase_1"/>
    <property type="match status" value="1"/>
</dbReference>
<evidence type="ECO:0000313" key="2">
    <source>
        <dbReference type="EMBL" id="KEZ41482.1"/>
    </source>
</evidence>
<comment type="caution">
    <text evidence="2">The sequence shown here is derived from an EMBL/GenBank/DDBJ whole genome shotgun (WGS) entry which is preliminary data.</text>
</comment>
<dbReference type="AlphaFoldDB" id="A0A084G2C0"/>
<dbReference type="PRINTS" id="PR00111">
    <property type="entry name" value="ABHYDROLASE"/>
</dbReference>
<dbReference type="RefSeq" id="XP_016641281.1">
    <property type="nucleotide sequence ID" value="XM_016789454.1"/>
</dbReference>
<protein>
    <recommendedName>
        <fullName evidence="1">AB hydrolase-1 domain-containing protein</fullName>
    </recommendedName>
</protein>
<proteinExistence type="predicted"/>
<sequence length="361" mass="40051">MASPVPNPFPSIAETLQHPAYPGTIWKLEPHSKGRCPVGKSRGGPFHIAYEIHGDGPIKIAFIMGLAGVKAAWQRQTKHFGHDSSQYSVLILDNRGMGESDKPWRRYTTSAMALDCIDILQHIGWLNPTDPSPKRSLHLIGISLGGMISQEIAHRIPQHLASLTLLCTAAAVENTKPWYETLVERSSMFIPKTMDAQILITARQLFPEEWLRGPDESVMPSPKGTPRCGPAPGTPDGEYLRFESNFQRFQAQELVKRLNPSAYTMWGLTLQLGAAALHHKSEAQLTELADRIGRERISILHGTKDEMIDVVLGEKLIKMVKPGTSLIVEGMGHAPVLDRAAWVNERIETHIGMCEGIKDRE</sequence>
<dbReference type="GeneID" id="27726708"/>
<evidence type="ECO:0000259" key="1">
    <source>
        <dbReference type="Pfam" id="PF00561"/>
    </source>
</evidence>
<accession>A0A084G2C0</accession>
<keyword evidence="3" id="KW-1185">Reference proteome</keyword>
<dbReference type="OMA" id="MLTFRHG"/>
<dbReference type="PANTHER" id="PTHR43433">
    <property type="entry name" value="HYDROLASE, ALPHA/BETA FOLD FAMILY PROTEIN"/>
    <property type="match status" value="1"/>
</dbReference>
<dbReference type="HOGENOM" id="CLU_020336_20_1_1"/>
<dbReference type="InterPro" id="IPR000073">
    <property type="entry name" value="AB_hydrolase_1"/>
</dbReference>
<evidence type="ECO:0000313" key="3">
    <source>
        <dbReference type="Proteomes" id="UP000028545"/>
    </source>
</evidence>
<dbReference type="SUPFAM" id="SSF53474">
    <property type="entry name" value="alpha/beta-Hydrolases"/>
    <property type="match status" value="1"/>
</dbReference>